<dbReference type="Gene3D" id="3.30.50.10">
    <property type="entry name" value="Erythroid Transcription Factor GATA-1, subunit A"/>
    <property type="match status" value="1"/>
</dbReference>
<name>A0A060WKW4_ONCMY</name>
<protein>
    <recommendedName>
        <fullName evidence="13">Nuclear receptor domain-containing protein</fullName>
    </recommendedName>
</protein>
<proteinExistence type="inferred from homology"/>
<dbReference type="PANTHER" id="PTHR48092">
    <property type="entry name" value="KNIRPS-RELATED PROTEIN-RELATED"/>
    <property type="match status" value="1"/>
</dbReference>
<keyword evidence="11" id="KW-0539">Nucleus</keyword>
<evidence type="ECO:0000256" key="11">
    <source>
        <dbReference type="ARBA" id="ARBA00023242"/>
    </source>
</evidence>
<dbReference type="AlphaFoldDB" id="A0A060WKW4"/>
<dbReference type="PaxDb" id="8022-A0A060WKW4"/>
<evidence type="ECO:0000256" key="3">
    <source>
        <dbReference type="ARBA" id="ARBA00022723"/>
    </source>
</evidence>
<evidence type="ECO:0000256" key="5">
    <source>
        <dbReference type="ARBA" id="ARBA00022833"/>
    </source>
</evidence>
<feature type="compositionally biased region" description="Basic and acidic residues" evidence="12">
    <location>
        <begin position="451"/>
        <end position="464"/>
    </location>
</feature>
<dbReference type="GO" id="GO:0003700">
    <property type="term" value="F:DNA-binding transcription factor activity"/>
    <property type="evidence" value="ECO:0007669"/>
    <property type="project" value="InterPro"/>
</dbReference>
<evidence type="ECO:0000313" key="15">
    <source>
        <dbReference type="Proteomes" id="UP000193380"/>
    </source>
</evidence>
<dbReference type="STRING" id="8022.A0A060WKW4"/>
<dbReference type="InterPro" id="IPR013088">
    <property type="entry name" value="Znf_NHR/GATA"/>
</dbReference>
<evidence type="ECO:0000256" key="1">
    <source>
        <dbReference type="ARBA" id="ARBA00004123"/>
    </source>
</evidence>
<evidence type="ECO:0000256" key="9">
    <source>
        <dbReference type="ARBA" id="ARBA00023163"/>
    </source>
</evidence>
<feature type="region of interest" description="Disordered" evidence="12">
    <location>
        <begin position="359"/>
        <end position="464"/>
    </location>
</feature>
<feature type="domain" description="Nuclear receptor" evidence="13">
    <location>
        <begin position="144"/>
        <end position="219"/>
    </location>
</feature>
<evidence type="ECO:0000256" key="10">
    <source>
        <dbReference type="ARBA" id="ARBA00023170"/>
    </source>
</evidence>
<comment type="subcellular location">
    <subcellularLocation>
        <location evidence="1">Nucleus</location>
    </subcellularLocation>
</comment>
<feature type="compositionally biased region" description="Low complexity" evidence="12">
    <location>
        <begin position="412"/>
        <end position="423"/>
    </location>
</feature>
<dbReference type="SUPFAM" id="SSF57716">
    <property type="entry name" value="Glucocorticoid receptor-like (DNA-binding domain)"/>
    <property type="match status" value="1"/>
</dbReference>
<evidence type="ECO:0000259" key="13">
    <source>
        <dbReference type="PROSITE" id="PS51030"/>
    </source>
</evidence>
<evidence type="ECO:0000256" key="6">
    <source>
        <dbReference type="ARBA" id="ARBA00022990"/>
    </source>
</evidence>
<keyword evidence="5" id="KW-0862">Zinc</keyword>
<evidence type="ECO:0000256" key="2">
    <source>
        <dbReference type="ARBA" id="ARBA00005413"/>
    </source>
</evidence>
<feature type="compositionally biased region" description="Polar residues" evidence="12">
    <location>
        <begin position="63"/>
        <end position="85"/>
    </location>
</feature>
<organism evidence="14 15">
    <name type="scientific">Oncorhynchus mykiss</name>
    <name type="common">Rainbow trout</name>
    <name type="synonym">Salmo gairdneri</name>
    <dbReference type="NCBI Taxonomy" id="8022"/>
    <lineage>
        <taxon>Eukaryota</taxon>
        <taxon>Metazoa</taxon>
        <taxon>Chordata</taxon>
        <taxon>Craniata</taxon>
        <taxon>Vertebrata</taxon>
        <taxon>Euteleostomi</taxon>
        <taxon>Actinopterygii</taxon>
        <taxon>Neopterygii</taxon>
        <taxon>Teleostei</taxon>
        <taxon>Protacanthopterygii</taxon>
        <taxon>Salmoniformes</taxon>
        <taxon>Salmonidae</taxon>
        <taxon>Salmoninae</taxon>
        <taxon>Oncorhynchus</taxon>
    </lineage>
</organism>
<dbReference type="PROSITE" id="PS00031">
    <property type="entry name" value="NUCLEAR_REC_DBD_1"/>
    <property type="match status" value="1"/>
</dbReference>
<dbReference type="GO" id="GO:0005634">
    <property type="term" value="C:nucleus"/>
    <property type="evidence" value="ECO:0007669"/>
    <property type="project" value="UniProtKB-SubCell"/>
</dbReference>
<accession>A0A060WKW4</accession>
<gene>
    <name evidence="14" type="ORF">GSONMT00039220001</name>
</gene>
<sequence length="508" mass="54803">MDISELCLPDPLSYHNQASLSNSLGRLLSPLATLEPSHFWLLNRMAADDRHLPSSCGSYIKTEPSSPSSVIDTVSHHSPSGNSDASGGYVSAMNSHSNGLDSPPMFTPGGLGPGACRKRYDDCSSNIMEDSPIKCEYMLNSIPKRLCLVCGDIASGYHYGVASCEACKAFFKRTIQGNIEYSCPATNECEITKRRRKSCQACRFMKCLKVGMLKEGVRLDRVRGGRQKYKRRMDAESTAYLGLTLPPPAKKPLQVTILFCLFRLLHTVPGRPDEPTAERLDGDPDPEHRVPLAALRGRAGVCRGLHHGRGALAAHGPARPLRVHPAARSQVQEAEGGEGGVCYPQGHRSRQLRLHAYRGRGGGAEAPGCAPRGSSGLRKQPTPGGPPAGRQAAHDPAPAAPDRHQGRAALLQHQSAGQGAHAQTLPGDAGGQGLMEEQVPPVKAMGTGQCRQRDMDRRDSGQERDTLLTETGDRLTSLVLHPLGPQTLKKIKIKKNKCKTCAFIKSHL</sequence>
<evidence type="ECO:0000313" key="14">
    <source>
        <dbReference type="EMBL" id="CDQ68053.1"/>
    </source>
</evidence>
<keyword evidence="6" id="KW-0007">Acetylation</keyword>
<evidence type="ECO:0000256" key="7">
    <source>
        <dbReference type="ARBA" id="ARBA00023015"/>
    </source>
</evidence>
<evidence type="ECO:0000256" key="8">
    <source>
        <dbReference type="ARBA" id="ARBA00023125"/>
    </source>
</evidence>
<dbReference type="CDD" id="cd07170">
    <property type="entry name" value="NR_DBD_ERR"/>
    <property type="match status" value="1"/>
</dbReference>
<reference evidence="14" key="2">
    <citation type="submission" date="2014-03" db="EMBL/GenBank/DDBJ databases">
        <authorList>
            <person name="Genoscope - CEA"/>
        </authorList>
    </citation>
    <scope>NUCLEOTIDE SEQUENCE</scope>
</reference>
<feature type="region of interest" description="Disordered" evidence="12">
    <location>
        <begin position="313"/>
        <end position="346"/>
    </location>
</feature>
<keyword evidence="3" id="KW-0479">Metal-binding</keyword>
<dbReference type="Pfam" id="PF00105">
    <property type="entry name" value="zf-C4"/>
    <property type="match status" value="1"/>
</dbReference>
<keyword evidence="7" id="KW-0805">Transcription regulation</keyword>
<evidence type="ECO:0000256" key="12">
    <source>
        <dbReference type="SAM" id="MobiDB-lite"/>
    </source>
</evidence>
<reference evidence="14" key="1">
    <citation type="journal article" date="2014" name="Nat. Commun.">
        <title>The rainbow trout genome provides novel insights into evolution after whole-genome duplication in vertebrates.</title>
        <authorList>
            <person name="Berthelot C."/>
            <person name="Brunet F."/>
            <person name="Chalopin D."/>
            <person name="Juanchich A."/>
            <person name="Bernard M."/>
            <person name="Noel B."/>
            <person name="Bento P."/>
            <person name="Da Silva C."/>
            <person name="Labadie K."/>
            <person name="Alberti A."/>
            <person name="Aury J.M."/>
            <person name="Louis A."/>
            <person name="Dehais P."/>
            <person name="Bardou P."/>
            <person name="Montfort J."/>
            <person name="Klopp C."/>
            <person name="Cabau C."/>
            <person name="Gaspin C."/>
            <person name="Thorgaard G.H."/>
            <person name="Boussaha M."/>
            <person name="Quillet E."/>
            <person name="Guyomard R."/>
            <person name="Galiana D."/>
            <person name="Bobe J."/>
            <person name="Volff J.N."/>
            <person name="Genet C."/>
            <person name="Wincker P."/>
            <person name="Jaillon O."/>
            <person name="Roest Crollius H."/>
            <person name="Guiguen Y."/>
        </authorList>
    </citation>
    <scope>NUCLEOTIDE SEQUENCE [LARGE SCALE GENOMIC DNA]</scope>
</reference>
<evidence type="ECO:0000256" key="4">
    <source>
        <dbReference type="ARBA" id="ARBA00022771"/>
    </source>
</evidence>
<dbReference type="InterPro" id="IPR050200">
    <property type="entry name" value="Nuclear_hormone_rcpt_NR3"/>
</dbReference>
<comment type="similarity">
    <text evidence="2">Belongs to the nuclear hormone receptor family. NR3 subfamily.</text>
</comment>
<keyword evidence="4" id="KW-0863">Zinc-finger</keyword>
<dbReference type="PRINTS" id="PR00047">
    <property type="entry name" value="STROIDFINGER"/>
</dbReference>
<keyword evidence="10" id="KW-0675">Receptor</keyword>
<dbReference type="GO" id="GO:0008270">
    <property type="term" value="F:zinc ion binding"/>
    <property type="evidence" value="ECO:0007669"/>
    <property type="project" value="UniProtKB-KW"/>
</dbReference>
<dbReference type="FunFam" id="3.30.50.10:FF:000008">
    <property type="entry name" value="estrogen-related receptor gamma isoform X1"/>
    <property type="match status" value="1"/>
</dbReference>
<dbReference type="InterPro" id="IPR001628">
    <property type="entry name" value="Znf_hrmn_rcpt"/>
</dbReference>
<dbReference type="PROSITE" id="PS51030">
    <property type="entry name" value="NUCLEAR_REC_DBD_2"/>
    <property type="match status" value="1"/>
</dbReference>
<dbReference type="SMART" id="SM00399">
    <property type="entry name" value="ZnF_C4"/>
    <property type="match status" value="1"/>
</dbReference>
<dbReference type="Proteomes" id="UP000193380">
    <property type="component" value="Unassembled WGS sequence"/>
</dbReference>
<keyword evidence="9" id="KW-0804">Transcription</keyword>
<feature type="region of interest" description="Disordered" evidence="12">
    <location>
        <begin position="63"/>
        <end position="88"/>
    </location>
</feature>
<dbReference type="EMBL" id="FR904609">
    <property type="protein sequence ID" value="CDQ68053.1"/>
    <property type="molecule type" value="Genomic_DNA"/>
</dbReference>
<dbReference type="GO" id="GO:0043565">
    <property type="term" value="F:sequence-specific DNA binding"/>
    <property type="evidence" value="ECO:0007669"/>
    <property type="project" value="InterPro"/>
</dbReference>
<keyword evidence="8" id="KW-0238">DNA-binding</keyword>